<sequence length="109" mass="12337">MSRRELVAKCSFAFSPSNLAAQILLYNSSHTAKLNKLPISELFIVIVRLIVSMHVWKIFRKSRFEKVDFSKLVFLNAPLPESELRLPGSTTEMALHQTKSHGRKNPDAG</sequence>
<evidence type="ECO:0000313" key="2">
    <source>
        <dbReference type="EMBL" id="GIZ01491.1"/>
    </source>
</evidence>
<gene>
    <name evidence="2" type="ORF">CEXT_722231</name>
</gene>
<comment type="caution">
    <text evidence="2">The sequence shown here is derived from an EMBL/GenBank/DDBJ whole genome shotgun (WGS) entry which is preliminary data.</text>
</comment>
<evidence type="ECO:0000313" key="3">
    <source>
        <dbReference type="Proteomes" id="UP001054945"/>
    </source>
</evidence>
<keyword evidence="3" id="KW-1185">Reference proteome</keyword>
<proteinExistence type="predicted"/>
<protein>
    <submittedName>
        <fullName evidence="2">Uncharacterized protein</fullName>
    </submittedName>
</protein>
<accession>A0AAV4Y682</accession>
<evidence type="ECO:0000256" key="1">
    <source>
        <dbReference type="SAM" id="MobiDB-lite"/>
    </source>
</evidence>
<feature type="region of interest" description="Disordered" evidence="1">
    <location>
        <begin position="89"/>
        <end position="109"/>
    </location>
</feature>
<dbReference type="EMBL" id="BPLR01018676">
    <property type="protein sequence ID" value="GIZ01491.1"/>
    <property type="molecule type" value="Genomic_DNA"/>
</dbReference>
<reference evidence="2 3" key="1">
    <citation type="submission" date="2021-06" db="EMBL/GenBank/DDBJ databases">
        <title>Caerostris extrusa draft genome.</title>
        <authorList>
            <person name="Kono N."/>
            <person name="Arakawa K."/>
        </authorList>
    </citation>
    <scope>NUCLEOTIDE SEQUENCE [LARGE SCALE GENOMIC DNA]</scope>
</reference>
<dbReference type="AlphaFoldDB" id="A0AAV4Y682"/>
<organism evidence="2 3">
    <name type="scientific">Caerostris extrusa</name>
    <name type="common">Bark spider</name>
    <name type="synonym">Caerostris bankana</name>
    <dbReference type="NCBI Taxonomy" id="172846"/>
    <lineage>
        <taxon>Eukaryota</taxon>
        <taxon>Metazoa</taxon>
        <taxon>Ecdysozoa</taxon>
        <taxon>Arthropoda</taxon>
        <taxon>Chelicerata</taxon>
        <taxon>Arachnida</taxon>
        <taxon>Araneae</taxon>
        <taxon>Araneomorphae</taxon>
        <taxon>Entelegynae</taxon>
        <taxon>Araneoidea</taxon>
        <taxon>Araneidae</taxon>
        <taxon>Caerostris</taxon>
    </lineage>
</organism>
<dbReference type="Proteomes" id="UP001054945">
    <property type="component" value="Unassembled WGS sequence"/>
</dbReference>
<name>A0AAV4Y682_CAEEX</name>